<dbReference type="PANTHER" id="PTHR11702">
    <property type="entry name" value="DEVELOPMENTALLY REGULATED GTP-BINDING PROTEIN-RELATED"/>
    <property type="match status" value="1"/>
</dbReference>
<evidence type="ECO:0000256" key="1">
    <source>
        <dbReference type="ARBA" id="ARBA00007699"/>
    </source>
</evidence>
<feature type="domain" description="OBG-type G" evidence="5">
    <location>
        <begin position="213"/>
        <end position="381"/>
    </location>
</feature>
<keyword evidence="3" id="KW-0547">Nucleotide-binding</keyword>
<evidence type="ECO:0000256" key="4">
    <source>
        <dbReference type="ARBA" id="ARBA00023134"/>
    </source>
</evidence>
<name>A0A4Y7NJR3_9CRUS</name>
<dbReference type="PROSITE" id="PS51883">
    <property type="entry name" value="OBG"/>
    <property type="match status" value="1"/>
</dbReference>
<dbReference type="GO" id="GO:0042254">
    <property type="term" value="P:ribosome biogenesis"/>
    <property type="evidence" value="ECO:0007669"/>
    <property type="project" value="UniProtKB-UniRule"/>
</dbReference>
<dbReference type="Gene3D" id="3.40.50.300">
    <property type="entry name" value="P-loop containing nucleotide triphosphate hydrolases"/>
    <property type="match status" value="1"/>
</dbReference>
<dbReference type="NCBIfam" id="NF008956">
    <property type="entry name" value="PRK12299.1"/>
    <property type="match status" value="1"/>
</dbReference>
<dbReference type="PROSITE" id="PS51710">
    <property type="entry name" value="G_OBG"/>
    <property type="match status" value="1"/>
</dbReference>
<proteinExistence type="evidence at transcript level"/>
<dbReference type="PIRSF" id="PIRSF002401">
    <property type="entry name" value="GTP_bd_Obg/CgtA"/>
    <property type="match status" value="1"/>
</dbReference>
<dbReference type="InterPro" id="IPR036726">
    <property type="entry name" value="GTP1_OBG_dom_sf"/>
</dbReference>
<dbReference type="InterPro" id="IPR006169">
    <property type="entry name" value="GTP1_OBG_dom"/>
</dbReference>
<dbReference type="Gene3D" id="2.70.210.12">
    <property type="entry name" value="GTP1/OBG domain"/>
    <property type="match status" value="1"/>
</dbReference>
<dbReference type="InterPro" id="IPR027417">
    <property type="entry name" value="P-loop_NTPase"/>
</dbReference>
<evidence type="ECO:0000256" key="3">
    <source>
        <dbReference type="ARBA" id="ARBA00022741"/>
    </source>
</evidence>
<dbReference type="PRINTS" id="PR00326">
    <property type="entry name" value="GTP1OBG"/>
</dbReference>
<dbReference type="NCBIfam" id="TIGR02729">
    <property type="entry name" value="Obg_CgtA"/>
    <property type="match status" value="1"/>
</dbReference>
<dbReference type="PANTHER" id="PTHR11702:SF31">
    <property type="entry name" value="MITOCHONDRIAL RIBOSOME-ASSOCIATED GTPASE 2"/>
    <property type="match status" value="1"/>
</dbReference>
<evidence type="ECO:0000313" key="7">
    <source>
        <dbReference type="EMBL" id="SVE92545.1"/>
    </source>
</evidence>
<dbReference type="Pfam" id="PF01018">
    <property type="entry name" value="GTP1_OBG"/>
    <property type="match status" value="1"/>
</dbReference>
<accession>A0A4Y7NJR3</accession>
<evidence type="ECO:0000259" key="6">
    <source>
        <dbReference type="PROSITE" id="PS51883"/>
    </source>
</evidence>
<dbReference type="InterPro" id="IPR031167">
    <property type="entry name" value="G_OBG"/>
</dbReference>
<dbReference type="InterPro" id="IPR014100">
    <property type="entry name" value="GTP-bd_Obg/CgtA"/>
</dbReference>
<protein>
    <submittedName>
        <fullName evidence="7">EOG090X0ACU</fullName>
    </submittedName>
</protein>
<evidence type="ECO:0000259" key="5">
    <source>
        <dbReference type="PROSITE" id="PS51710"/>
    </source>
</evidence>
<reference evidence="7" key="1">
    <citation type="submission" date="2018-08" db="EMBL/GenBank/DDBJ databases">
        <authorList>
            <person name="Cornetti L."/>
        </authorList>
    </citation>
    <scope>NUCLEOTIDE SEQUENCE</scope>
    <source>
        <strain evidence="7">CH-H-2</strain>
    </source>
</reference>
<dbReference type="InterPro" id="IPR045086">
    <property type="entry name" value="OBG_GTPase"/>
</dbReference>
<dbReference type="SUPFAM" id="SSF52540">
    <property type="entry name" value="P-loop containing nucleoside triphosphate hydrolases"/>
    <property type="match status" value="1"/>
</dbReference>
<dbReference type="SUPFAM" id="SSF82051">
    <property type="entry name" value="Obg GTP-binding protein N-terminal domain"/>
    <property type="match status" value="1"/>
</dbReference>
<dbReference type="GO" id="GO:0005739">
    <property type="term" value="C:mitochondrion"/>
    <property type="evidence" value="ECO:0007669"/>
    <property type="project" value="TreeGrafter"/>
</dbReference>
<keyword evidence="4" id="KW-0342">GTP-binding</keyword>
<organism evidence="7">
    <name type="scientific">Megafenestra aurita</name>
    <dbReference type="NCBI Taxonomy" id="2291010"/>
    <lineage>
        <taxon>Eukaryota</taxon>
        <taxon>Metazoa</taxon>
        <taxon>Ecdysozoa</taxon>
        <taxon>Arthropoda</taxon>
        <taxon>Crustacea</taxon>
        <taxon>Branchiopoda</taxon>
        <taxon>Diplostraca</taxon>
        <taxon>Cladocera</taxon>
        <taxon>Anomopoda</taxon>
        <taxon>Daphniidae</taxon>
        <taxon>Megafenestra</taxon>
    </lineage>
</organism>
<dbReference type="FunFam" id="2.70.210.12:FF:000001">
    <property type="entry name" value="GTPase Obg"/>
    <property type="match status" value="1"/>
</dbReference>
<dbReference type="GO" id="GO:0003924">
    <property type="term" value="F:GTPase activity"/>
    <property type="evidence" value="ECO:0007669"/>
    <property type="project" value="InterPro"/>
</dbReference>
<dbReference type="HAMAP" id="MF_01454">
    <property type="entry name" value="GTPase_Obg"/>
    <property type="match status" value="1"/>
</dbReference>
<feature type="domain" description="Obg" evidence="6">
    <location>
        <begin position="57"/>
        <end position="212"/>
    </location>
</feature>
<dbReference type="EMBL" id="LR022926">
    <property type="protein sequence ID" value="SVE92545.1"/>
    <property type="molecule type" value="mRNA"/>
</dbReference>
<dbReference type="AlphaFoldDB" id="A0A4Y7NJR3"/>
<dbReference type="Pfam" id="PF01926">
    <property type="entry name" value="MMR_HSR1"/>
    <property type="match status" value="1"/>
</dbReference>
<dbReference type="CDD" id="cd01898">
    <property type="entry name" value="Obg"/>
    <property type="match status" value="1"/>
</dbReference>
<dbReference type="InterPro" id="IPR006073">
    <property type="entry name" value="GTP-bd"/>
</dbReference>
<gene>
    <name evidence="7" type="primary">EOG090X0ACU</name>
</gene>
<keyword evidence="2" id="KW-0690">Ribosome biogenesis</keyword>
<dbReference type="GO" id="GO:0005525">
    <property type="term" value="F:GTP binding"/>
    <property type="evidence" value="ECO:0007669"/>
    <property type="project" value="UniProtKB-KW"/>
</dbReference>
<evidence type="ECO:0000256" key="2">
    <source>
        <dbReference type="ARBA" id="ARBA00022517"/>
    </source>
</evidence>
<dbReference type="GO" id="GO:0000287">
    <property type="term" value="F:magnesium ion binding"/>
    <property type="evidence" value="ECO:0007669"/>
    <property type="project" value="InterPro"/>
</dbReference>
<comment type="similarity">
    <text evidence="1">Belongs to the TRAFAC class OBG-HflX-like GTPase superfamily. OBG GTPase family.</text>
</comment>
<sequence>MNALRRHSVLVSWSLFKRIIRKTPQFCLKNHLNTDIPYDVPKPLPIRKMKSKSIKTKPIVDIRTIKVEGGKGGDGCISLRRLCKNPLGGPDGGDGGNGGHITFKASSNKTSLEHIPAVIKANNGENGTNRDCHGKNAEHLVIEVPIGTMFKCMRGKILADLAVDGSVFIAARGGAGGKGNHYFTTDVNQAPEVAEYGACGEELTYTVEIRTIAHVGLIGLPNAGKSSFLRAVSRARPKVAPYPFTTLQPHVGIVKYNDLNQVTVADIPGLIAGAHRNQGLGIAFLRHVERCLCLLYVVDTSLPEPWKQLEVLRNEIENYNKSLLLKPSGVLANKMDLIQSTDNFIRLKHYVERIPLPIFPVSAQNGLGIAPILSYIRVLCDKSNDNKVSNKL</sequence>